<gene>
    <name evidence="1" type="ORF">SAMN04488035_1939</name>
</gene>
<organism evidence="1 2">
    <name type="scientific">Flavimobilis marinus</name>
    <dbReference type="NCBI Taxonomy" id="285351"/>
    <lineage>
        <taxon>Bacteria</taxon>
        <taxon>Bacillati</taxon>
        <taxon>Actinomycetota</taxon>
        <taxon>Actinomycetes</taxon>
        <taxon>Micrococcales</taxon>
        <taxon>Jonesiaceae</taxon>
        <taxon>Flavimobilis</taxon>
    </lineage>
</organism>
<dbReference type="STRING" id="285351.SAMN04488035_1939"/>
<name>A0A1I2GQ76_9MICO</name>
<dbReference type="OrthoDB" id="3806982at2"/>
<dbReference type="PANTHER" id="PTHR31616">
    <property type="entry name" value="TREHALASE"/>
    <property type="match status" value="1"/>
</dbReference>
<dbReference type="Proteomes" id="UP000198520">
    <property type="component" value="Unassembled WGS sequence"/>
</dbReference>
<dbReference type="EMBL" id="FONZ01000003">
    <property type="protein sequence ID" value="SFF20084.1"/>
    <property type="molecule type" value="Genomic_DNA"/>
</dbReference>
<evidence type="ECO:0000313" key="1">
    <source>
        <dbReference type="EMBL" id="SFF20084.1"/>
    </source>
</evidence>
<dbReference type="RefSeq" id="WP_093377910.1">
    <property type="nucleotide sequence ID" value="NZ_BNAN01000003.1"/>
</dbReference>
<dbReference type="AlphaFoldDB" id="A0A1I2GQ76"/>
<evidence type="ECO:0000313" key="2">
    <source>
        <dbReference type="Proteomes" id="UP000198520"/>
    </source>
</evidence>
<dbReference type="GO" id="GO:0005975">
    <property type="term" value="P:carbohydrate metabolic process"/>
    <property type="evidence" value="ECO:0007669"/>
    <property type="project" value="InterPro"/>
</dbReference>
<protein>
    <recommendedName>
        <fullName evidence="3">Glycoside hydrolase family 15</fullName>
    </recommendedName>
</protein>
<sequence>MPRPVLRRVVGLVVALACALGATAVWFATRAPAPLHIDLYLDGIAVDHTGAVVTVPAHQPVEVIEGTIVLAPGPDAPAGARVGAERLAREQLEWLAAGTLPGAGTSHEGMARRALLEIRALVRADGALVAAAHPRWAYAWPRDNSFGAAALAWSDHQDDAVGVLDFLARVQGDNGTFEARYLIDGSGPPDERASQTDGTGWVLWSLGQVADAATSAPERGAPTPRRTAAEVAGRFRPMLDRSTDRILTLIDRPSGLPPASPDYWEVHEDALTLGTAAPLLAGLEAAGRLYAAIGEPQQAARADAGARRLRVAIERTFGAQGYPRSIRGGASDAATTFALPPFVSPALDGAVAAWEDSVEAMLRPAGGLSPGGSWREDGISWTPETALYALAAAHQDDPGGAERWLAWLSEHRTATGSLPEKVLADGEPAAVAPLAWTNATVLLTLARLETS</sequence>
<dbReference type="Gene3D" id="1.50.10.10">
    <property type="match status" value="1"/>
</dbReference>
<dbReference type="PANTHER" id="PTHR31616:SF0">
    <property type="entry name" value="GLUCAN 1,4-ALPHA-GLUCOSIDASE"/>
    <property type="match status" value="1"/>
</dbReference>
<dbReference type="InterPro" id="IPR012341">
    <property type="entry name" value="6hp_glycosidase-like_sf"/>
</dbReference>
<dbReference type="GO" id="GO:0004553">
    <property type="term" value="F:hydrolase activity, hydrolyzing O-glycosyl compounds"/>
    <property type="evidence" value="ECO:0007669"/>
    <property type="project" value="TreeGrafter"/>
</dbReference>
<reference evidence="2" key="1">
    <citation type="submission" date="2016-10" db="EMBL/GenBank/DDBJ databases">
        <authorList>
            <person name="Varghese N."/>
            <person name="Submissions S."/>
        </authorList>
    </citation>
    <scope>NUCLEOTIDE SEQUENCE [LARGE SCALE GENOMIC DNA]</scope>
    <source>
        <strain evidence="2">DSM 19083</strain>
    </source>
</reference>
<keyword evidence="2" id="KW-1185">Reference proteome</keyword>
<accession>A0A1I2GQ76</accession>
<evidence type="ECO:0008006" key="3">
    <source>
        <dbReference type="Google" id="ProtNLM"/>
    </source>
</evidence>
<proteinExistence type="predicted"/>
<dbReference type="InterPro" id="IPR008928">
    <property type="entry name" value="6-hairpin_glycosidase_sf"/>
</dbReference>
<dbReference type="SUPFAM" id="SSF48208">
    <property type="entry name" value="Six-hairpin glycosidases"/>
    <property type="match status" value="1"/>
</dbReference>